<keyword evidence="6" id="KW-0285">Flavoprotein</keyword>
<accession>A0A917NML8</accession>
<dbReference type="Gene3D" id="3.90.700.10">
    <property type="entry name" value="Succinate dehydrogenase/fumarate reductase flavoprotein, catalytic domain"/>
    <property type="match status" value="1"/>
</dbReference>
<evidence type="ECO:0000256" key="7">
    <source>
        <dbReference type="ARBA" id="ARBA00022642"/>
    </source>
</evidence>
<evidence type="ECO:0000313" key="14">
    <source>
        <dbReference type="EMBL" id="GGJ11945.1"/>
    </source>
</evidence>
<dbReference type="InterPro" id="IPR027477">
    <property type="entry name" value="Succ_DH/fumarate_Rdtase_cat_sf"/>
</dbReference>
<dbReference type="SUPFAM" id="SSF56425">
    <property type="entry name" value="Succinate dehydrogenase/fumarate reductase flavoprotein, catalytic domain"/>
    <property type="match status" value="1"/>
</dbReference>
<keyword evidence="15" id="KW-1185">Reference proteome</keyword>
<dbReference type="Gene3D" id="1.20.58.100">
    <property type="entry name" value="Fumarate reductase/succinate dehydrogenase flavoprotein-like, C-terminal domain"/>
    <property type="match status" value="1"/>
</dbReference>
<feature type="domain" description="Fumarate reductase/succinate dehydrogenase flavoprotein-like C-terminal" evidence="13">
    <location>
        <begin position="492"/>
        <end position="521"/>
    </location>
</feature>
<evidence type="ECO:0000256" key="11">
    <source>
        <dbReference type="ARBA" id="ARBA00048305"/>
    </source>
</evidence>
<evidence type="ECO:0000256" key="1">
    <source>
        <dbReference type="ARBA" id="ARBA00001974"/>
    </source>
</evidence>
<dbReference type="RefSeq" id="WP_229776830.1">
    <property type="nucleotide sequence ID" value="NZ_BMOY01000041.1"/>
</dbReference>
<organism evidence="14 15">
    <name type="scientific">Alicyclobacillus cellulosilyticus</name>
    <dbReference type="NCBI Taxonomy" id="1003997"/>
    <lineage>
        <taxon>Bacteria</taxon>
        <taxon>Bacillati</taxon>
        <taxon>Bacillota</taxon>
        <taxon>Bacilli</taxon>
        <taxon>Bacillales</taxon>
        <taxon>Alicyclobacillaceae</taxon>
        <taxon>Alicyclobacillus</taxon>
    </lineage>
</organism>
<comment type="cofactor">
    <cofactor evidence="1">
        <name>FAD</name>
        <dbReference type="ChEBI" id="CHEBI:57692"/>
    </cofactor>
</comment>
<dbReference type="Pfam" id="PF02910">
    <property type="entry name" value="Succ_DH_flav_C"/>
    <property type="match status" value="1"/>
</dbReference>
<feature type="domain" description="FAD-dependent oxidoreductase 2 FAD-binding" evidence="12">
    <location>
        <begin position="9"/>
        <end position="399"/>
    </location>
</feature>
<dbReference type="GO" id="GO:0008734">
    <property type="term" value="F:L-aspartate oxidase activity"/>
    <property type="evidence" value="ECO:0007669"/>
    <property type="project" value="UniProtKB-EC"/>
</dbReference>
<evidence type="ECO:0000256" key="6">
    <source>
        <dbReference type="ARBA" id="ARBA00022630"/>
    </source>
</evidence>
<comment type="pathway">
    <text evidence="2">Cofactor biosynthesis; NAD(+) biosynthesis; iminoaspartate from L-aspartate (oxidase route): step 1/1.</text>
</comment>
<dbReference type="Pfam" id="PF00890">
    <property type="entry name" value="FAD_binding_2"/>
    <property type="match status" value="1"/>
</dbReference>
<keyword evidence="8" id="KW-0274">FAD</keyword>
<dbReference type="InterPro" id="IPR003953">
    <property type="entry name" value="FAD-dep_OxRdtase_2_FAD-bd"/>
</dbReference>
<sequence length="552" mass="57656">MTMRRMDADFVILGGGLAGHAAAYWLSEIGDVALVQKTPPAGSNSAHAQGGIAAAVGDGDSPALHAADTIAAGDGLCRAEAVERLTARAPEVVRWLMELGVPFDRDAAGRLRLGLEGAHSRPRILHAGGDATGRHVMAVLAPIVAARANVVCVKGTATRLWLAAGRVQGAMVRTEDGLSAAGNSAGMADAARDGAGAAAVSETMLVTARRAVVIATGGAGQLFACTTNPQGALGEGLALAFAAGATLRNMEFVQFHPTALDAGDNPRFLLTEALRGAGARLIDSEERPILARHPLGDLAPRDVVARAVFACKLEGRPVYLDCRHIPDLAERFPTVYAGCLAHGLDPARHPLPVTPAAHFLMGGITAAMDGRTDVPGLFAIGEAANTGCHGANRLASNSLLECLVMAYELYQSLRGDAIEAAGTASATRAGSVDAELDAELDTGFTTDPPAFLAELQQWMWRYAGVIRDEAGLRMLLRQLAAWAEERPHSAAVCVAQRIAEAALARRESRGAHYRRDYPEADPRLAGVDTVLAGRRTEDCRAAASVPAGVRKR</sequence>
<evidence type="ECO:0000256" key="10">
    <source>
        <dbReference type="ARBA" id="ARBA00030386"/>
    </source>
</evidence>
<evidence type="ECO:0000256" key="2">
    <source>
        <dbReference type="ARBA" id="ARBA00004950"/>
    </source>
</evidence>
<dbReference type="PANTHER" id="PTHR42716:SF2">
    <property type="entry name" value="L-ASPARTATE OXIDASE, CHLOROPLASTIC"/>
    <property type="match status" value="1"/>
</dbReference>
<gene>
    <name evidence="14" type="primary">nadB</name>
    <name evidence="14" type="ORF">GCM10010885_21620</name>
</gene>
<dbReference type="EC" id="1.4.3.16" evidence="4"/>
<evidence type="ECO:0000313" key="15">
    <source>
        <dbReference type="Proteomes" id="UP000637695"/>
    </source>
</evidence>
<dbReference type="Gene3D" id="3.50.50.60">
    <property type="entry name" value="FAD/NAD(P)-binding domain"/>
    <property type="match status" value="1"/>
</dbReference>
<evidence type="ECO:0000256" key="5">
    <source>
        <dbReference type="ARBA" id="ARBA00021901"/>
    </source>
</evidence>
<comment type="similarity">
    <text evidence="3">Belongs to the FAD-dependent oxidoreductase 2 family. NadB subfamily.</text>
</comment>
<dbReference type="EMBL" id="BMOY01000041">
    <property type="protein sequence ID" value="GGJ11945.1"/>
    <property type="molecule type" value="Genomic_DNA"/>
</dbReference>
<comment type="catalytic activity">
    <reaction evidence="11">
        <text>L-aspartate + O2 = iminosuccinate + H2O2</text>
        <dbReference type="Rhea" id="RHEA:25876"/>
        <dbReference type="ChEBI" id="CHEBI:15379"/>
        <dbReference type="ChEBI" id="CHEBI:16240"/>
        <dbReference type="ChEBI" id="CHEBI:29991"/>
        <dbReference type="ChEBI" id="CHEBI:77875"/>
        <dbReference type="EC" id="1.4.3.16"/>
    </reaction>
    <physiologicalReaction direction="left-to-right" evidence="11">
        <dbReference type="Rhea" id="RHEA:25877"/>
    </physiologicalReaction>
</comment>
<dbReference type="Proteomes" id="UP000637695">
    <property type="component" value="Unassembled WGS sequence"/>
</dbReference>
<dbReference type="PRINTS" id="PR00368">
    <property type="entry name" value="FADPNR"/>
</dbReference>
<evidence type="ECO:0000256" key="3">
    <source>
        <dbReference type="ARBA" id="ARBA00008562"/>
    </source>
</evidence>
<dbReference type="AlphaFoldDB" id="A0A917NML8"/>
<dbReference type="InterPro" id="IPR036188">
    <property type="entry name" value="FAD/NAD-bd_sf"/>
</dbReference>
<evidence type="ECO:0000259" key="13">
    <source>
        <dbReference type="Pfam" id="PF02910"/>
    </source>
</evidence>
<reference evidence="14" key="1">
    <citation type="journal article" date="2014" name="Int. J. Syst. Evol. Microbiol.">
        <title>Complete genome sequence of Corynebacterium casei LMG S-19264T (=DSM 44701T), isolated from a smear-ripened cheese.</title>
        <authorList>
            <consortium name="US DOE Joint Genome Institute (JGI-PGF)"/>
            <person name="Walter F."/>
            <person name="Albersmeier A."/>
            <person name="Kalinowski J."/>
            <person name="Ruckert C."/>
        </authorList>
    </citation>
    <scope>NUCLEOTIDE SEQUENCE</scope>
    <source>
        <strain evidence="14">JCM 18487</strain>
    </source>
</reference>
<dbReference type="GO" id="GO:0033765">
    <property type="term" value="F:steroid dehydrogenase activity, acting on the CH-CH group of donors"/>
    <property type="evidence" value="ECO:0007669"/>
    <property type="project" value="UniProtKB-ARBA"/>
</dbReference>
<comment type="caution">
    <text evidence="14">The sequence shown here is derived from an EMBL/GenBank/DDBJ whole genome shotgun (WGS) entry which is preliminary data.</text>
</comment>
<dbReference type="InterPro" id="IPR037099">
    <property type="entry name" value="Fum_R/Succ_DH_flav-like_C_sf"/>
</dbReference>
<keyword evidence="7" id="KW-0662">Pyridine nucleotide biosynthesis</keyword>
<reference evidence="14" key="2">
    <citation type="submission" date="2020-09" db="EMBL/GenBank/DDBJ databases">
        <authorList>
            <person name="Sun Q."/>
            <person name="Ohkuma M."/>
        </authorList>
    </citation>
    <scope>NUCLEOTIDE SEQUENCE</scope>
    <source>
        <strain evidence="14">JCM 18487</strain>
    </source>
</reference>
<evidence type="ECO:0000259" key="12">
    <source>
        <dbReference type="Pfam" id="PF00890"/>
    </source>
</evidence>
<protein>
    <recommendedName>
        <fullName evidence="5">L-aspartate oxidase</fullName>
        <ecNumber evidence="4">1.4.3.16</ecNumber>
    </recommendedName>
    <alternativeName>
        <fullName evidence="10">Quinolinate synthase B</fullName>
    </alternativeName>
</protein>
<name>A0A917NML8_9BACL</name>
<evidence type="ECO:0000256" key="9">
    <source>
        <dbReference type="ARBA" id="ARBA00023002"/>
    </source>
</evidence>
<proteinExistence type="inferred from homology"/>
<evidence type="ECO:0000256" key="4">
    <source>
        <dbReference type="ARBA" id="ARBA00012173"/>
    </source>
</evidence>
<dbReference type="SUPFAM" id="SSF51905">
    <property type="entry name" value="FAD/NAD(P)-binding domain"/>
    <property type="match status" value="1"/>
</dbReference>
<keyword evidence="9" id="KW-0560">Oxidoreductase</keyword>
<dbReference type="SUPFAM" id="SSF46977">
    <property type="entry name" value="Succinate dehydrogenase/fumarate reductase flavoprotein C-terminal domain"/>
    <property type="match status" value="1"/>
</dbReference>
<dbReference type="GO" id="GO:0034628">
    <property type="term" value="P:'de novo' NAD+ biosynthetic process from L-aspartate"/>
    <property type="evidence" value="ECO:0007669"/>
    <property type="project" value="TreeGrafter"/>
</dbReference>
<dbReference type="InterPro" id="IPR005288">
    <property type="entry name" value="NadB"/>
</dbReference>
<evidence type="ECO:0000256" key="8">
    <source>
        <dbReference type="ARBA" id="ARBA00022827"/>
    </source>
</evidence>
<dbReference type="PANTHER" id="PTHR42716">
    <property type="entry name" value="L-ASPARTATE OXIDASE"/>
    <property type="match status" value="1"/>
</dbReference>
<dbReference type="InterPro" id="IPR015939">
    <property type="entry name" value="Fum_Rdtase/Succ_DH_flav-like_C"/>
</dbReference>